<protein>
    <submittedName>
        <fullName evidence="5">Amino acid--tRNA ligase-related protein</fullName>
    </submittedName>
</protein>
<keyword evidence="1 5" id="KW-0436">Ligase</keyword>
<dbReference type="InterPro" id="IPR004364">
    <property type="entry name" value="Aa-tRNA-synt_II"/>
</dbReference>
<accession>A0ABU9UB98</accession>
<keyword evidence="6" id="KW-1185">Reference proteome</keyword>
<evidence type="ECO:0000256" key="3">
    <source>
        <dbReference type="ARBA" id="ARBA00022840"/>
    </source>
</evidence>
<dbReference type="Pfam" id="PF00152">
    <property type="entry name" value="tRNA-synt_2"/>
    <property type="match status" value="1"/>
</dbReference>
<sequence length="321" mass="37749">MIDKTTARIRSQLLRTIREYFYKNGYIETDTPILSPTLIPEAHIENFSTTYIDTQNKEHTLYLTPSPEIWLKRLIAQGYDKIYQITKSFRNTETLTTHHNPEFTMLEWYTIHTTHTEQIQITQNMLKTIAEEIPCPILKKNIEIISMEDAFKKHAGFSLLENYEHKKLQKQAEKLNMNINTDEEWEDTFHRIFLTHVEPYLPQDRPIALTDYPADIPCLAENLPKTPWKARWELYIKGIEIANCYQEARKEEELTQFYLNQADKKSHSKTPVKPDKEITEISKKMPPVSGVALGIDRLLMIVSNKEDIRGVIFFPFFDKIV</sequence>
<evidence type="ECO:0000313" key="5">
    <source>
        <dbReference type="EMBL" id="MEM5947913.1"/>
    </source>
</evidence>
<dbReference type="PROSITE" id="PS50862">
    <property type="entry name" value="AA_TRNA_LIGASE_II"/>
    <property type="match status" value="1"/>
</dbReference>
<dbReference type="GO" id="GO:0016874">
    <property type="term" value="F:ligase activity"/>
    <property type="evidence" value="ECO:0007669"/>
    <property type="project" value="UniProtKB-KW"/>
</dbReference>
<proteinExistence type="predicted"/>
<name>A0ABU9UB98_9SPIR</name>
<feature type="domain" description="Aminoacyl-transfer RNA synthetases class-II family profile" evidence="4">
    <location>
        <begin position="8"/>
        <end position="315"/>
    </location>
</feature>
<evidence type="ECO:0000259" key="4">
    <source>
        <dbReference type="PROSITE" id="PS50862"/>
    </source>
</evidence>
<evidence type="ECO:0000313" key="6">
    <source>
        <dbReference type="Proteomes" id="UP001466331"/>
    </source>
</evidence>
<dbReference type="SUPFAM" id="SSF55681">
    <property type="entry name" value="Class II aaRS and biotin synthetases"/>
    <property type="match status" value="1"/>
</dbReference>
<dbReference type="Gene3D" id="3.30.930.10">
    <property type="entry name" value="Bira Bifunctional Protein, Domain 2"/>
    <property type="match status" value="1"/>
</dbReference>
<keyword evidence="2" id="KW-0547">Nucleotide-binding</keyword>
<keyword evidence="3" id="KW-0067">ATP-binding</keyword>
<evidence type="ECO:0000256" key="1">
    <source>
        <dbReference type="ARBA" id="ARBA00022598"/>
    </source>
</evidence>
<dbReference type="InterPro" id="IPR018149">
    <property type="entry name" value="Lys-tRNA-synth_II_C"/>
</dbReference>
<dbReference type="RefSeq" id="WP_420069359.1">
    <property type="nucleotide sequence ID" value="NZ_JBCHKQ010000002.1"/>
</dbReference>
<comment type="caution">
    <text evidence="5">The sequence shown here is derived from an EMBL/GenBank/DDBJ whole genome shotgun (WGS) entry which is preliminary data.</text>
</comment>
<gene>
    <name evidence="5" type="ORF">WKV44_05090</name>
</gene>
<dbReference type="InterPro" id="IPR006195">
    <property type="entry name" value="aa-tRNA-synth_II"/>
</dbReference>
<dbReference type="PANTHER" id="PTHR42918">
    <property type="entry name" value="LYSYL-TRNA SYNTHETASE"/>
    <property type="match status" value="1"/>
</dbReference>
<dbReference type="InterPro" id="IPR045864">
    <property type="entry name" value="aa-tRNA-synth_II/BPL/LPL"/>
</dbReference>
<reference evidence="5 6" key="1">
    <citation type="submission" date="2024-03" db="EMBL/GenBank/DDBJ databases">
        <title>Ignisphaera cupida sp. nov., a hyperthermophilic hydrolytic archaeon from a hot spring of Kamchatka, and proposal of Ignisphaeraceae fam. nov.</title>
        <authorList>
            <person name="Podosokorskaya O.A."/>
            <person name="Elcheninov A.G."/>
            <person name="Maltseva A.I."/>
            <person name="Zayulina K.S."/>
            <person name="Novikov A."/>
            <person name="Merkel A.Y."/>
        </authorList>
    </citation>
    <scope>NUCLEOTIDE SEQUENCE [LARGE SCALE GENOMIC DNA]</scope>
    <source>
        <strain evidence="5 6">38H-sp</strain>
    </source>
</reference>
<dbReference type="PANTHER" id="PTHR42918:SF6">
    <property type="entry name" value="ELONGATION FACTOR P--(R)-BETA-LYSINE LIGASE"/>
    <property type="match status" value="1"/>
</dbReference>
<organism evidence="5 6">
    <name type="scientific">Rarispira pelagica</name>
    <dbReference type="NCBI Taxonomy" id="3141764"/>
    <lineage>
        <taxon>Bacteria</taxon>
        <taxon>Pseudomonadati</taxon>
        <taxon>Spirochaetota</taxon>
        <taxon>Spirochaetia</taxon>
        <taxon>Winmispirales</taxon>
        <taxon>Winmispiraceae</taxon>
        <taxon>Rarispira</taxon>
    </lineage>
</organism>
<dbReference type="PRINTS" id="PR00982">
    <property type="entry name" value="TRNASYNTHLYS"/>
</dbReference>
<dbReference type="EMBL" id="JBCHKQ010000002">
    <property type="protein sequence ID" value="MEM5947913.1"/>
    <property type="molecule type" value="Genomic_DNA"/>
</dbReference>
<dbReference type="Proteomes" id="UP001466331">
    <property type="component" value="Unassembled WGS sequence"/>
</dbReference>
<evidence type="ECO:0000256" key="2">
    <source>
        <dbReference type="ARBA" id="ARBA00022741"/>
    </source>
</evidence>